<evidence type="ECO:0000313" key="6">
    <source>
        <dbReference type="Proteomes" id="UP000887540"/>
    </source>
</evidence>
<name>A0A914DC74_9BILA</name>
<reference evidence="7" key="1">
    <citation type="submission" date="2022-11" db="UniProtKB">
        <authorList>
            <consortium name="WormBaseParasite"/>
        </authorList>
    </citation>
    <scope>IDENTIFICATION</scope>
</reference>
<feature type="compositionally biased region" description="Polar residues" evidence="5">
    <location>
        <begin position="425"/>
        <end position="434"/>
    </location>
</feature>
<evidence type="ECO:0000256" key="2">
    <source>
        <dbReference type="ARBA" id="ARBA00008712"/>
    </source>
</evidence>
<dbReference type="GO" id="GO:0005576">
    <property type="term" value="C:extracellular region"/>
    <property type="evidence" value="ECO:0007669"/>
    <property type="project" value="UniProtKB-SubCell"/>
</dbReference>
<accession>A0A914DC74</accession>
<organism evidence="6 7">
    <name type="scientific">Acrobeloides nanus</name>
    <dbReference type="NCBI Taxonomy" id="290746"/>
    <lineage>
        <taxon>Eukaryota</taxon>
        <taxon>Metazoa</taxon>
        <taxon>Ecdysozoa</taxon>
        <taxon>Nematoda</taxon>
        <taxon>Chromadorea</taxon>
        <taxon>Rhabditida</taxon>
        <taxon>Tylenchina</taxon>
        <taxon>Cephalobomorpha</taxon>
        <taxon>Cephaloboidea</taxon>
        <taxon>Cephalobidae</taxon>
        <taxon>Acrobeloides</taxon>
    </lineage>
</organism>
<evidence type="ECO:0000256" key="4">
    <source>
        <dbReference type="ARBA" id="ARBA00023157"/>
    </source>
</evidence>
<feature type="region of interest" description="Disordered" evidence="5">
    <location>
        <begin position="415"/>
        <end position="434"/>
    </location>
</feature>
<protein>
    <submittedName>
        <fullName evidence="7">Uncharacterized protein</fullName>
    </submittedName>
</protein>
<evidence type="ECO:0000256" key="1">
    <source>
        <dbReference type="ARBA" id="ARBA00004613"/>
    </source>
</evidence>
<evidence type="ECO:0000313" key="7">
    <source>
        <dbReference type="WBParaSite" id="ACRNAN_scaffold216.g19008.t1"/>
    </source>
</evidence>
<keyword evidence="6" id="KW-1185">Reference proteome</keyword>
<keyword evidence="3" id="KW-0964">Secreted</keyword>
<dbReference type="AlphaFoldDB" id="A0A914DC74"/>
<keyword evidence="4" id="KW-1015">Disulfide bond</keyword>
<dbReference type="Proteomes" id="UP000887540">
    <property type="component" value="Unplaced"/>
</dbReference>
<evidence type="ECO:0000256" key="5">
    <source>
        <dbReference type="SAM" id="MobiDB-lite"/>
    </source>
</evidence>
<evidence type="ECO:0000256" key="3">
    <source>
        <dbReference type="ARBA" id="ARBA00022525"/>
    </source>
</evidence>
<sequence>MNTFQCPNGYYVSRFSTAFDGTERFYKFGCSKFSSSIVMFDEVCTTTETASTENGDMYLSCGSDQYTVGIEVVESVTKDVDSWQLLCCKSESIHLRHGDCIDTKFINDHRRPSTFSSSAQIIRRWQAMSENGDRRWWLQLCPVDIDLKKPKTKSDIRARRQVPWEWSRGRFPALSTGYNPLLSARMEMEEELRKRIFDKSNLPALPNIGFMGNFPEQQHIKDRMFTEKSSTTEPATHGYNHGSRIHQFDEKLMPMKSSGTRLDSYKVPNVKEKGTTSISSTTTTMPSPLTFPTLLPMTWPTLNWLGNPKKEIKTKHGKTTPPPMATDKPIEALDYYDIYDEHFDKAKHEEGGLLGGVSELFQNLQDGLSLAEAAFPNNRFKAQIELPRTSVTPPHLMFATDEDSLAIGPFVQQTEKKLGPHPKRPSSTENTNKQEVNTIEKMLQMFGLCGHHEL</sequence>
<comment type="subcellular location">
    <subcellularLocation>
        <location evidence="1">Secreted</location>
    </subcellularLocation>
</comment>
<comment type="similarity">
    <text evidence="2">Belongs to the dermatopontin family.</text>
</comment>
<dbReference type="InterPro" id="IPR026645">
    <property type="entry name" value="Dermatopontin"/>
</dbReference>
<dbReference type="WBParaSite" id="ACRNAN_scaffold216.g19008.t1">
    <property type="protein sequence ID" value="ACRNAN_scaffold216.g19008.t1"/>
    <property type="gene ID" value="ACRNAN_scaffold216.g19008"/>
</dbReference>
<proteinExistence type="inferred from homology"/>
<dbReference type="Pfam" id="PF14704">
    <property type="entry name" value="DERM"/>
    <property type="match status" value="1"/>
</dbReference>